<evidence type="ECO:0000256" key="5">
    <source>
        <dbReference type="ARBA" id="ARBA00023136"/>
    </source>
</evidence>
<comment type="caution">
    <text evidence="7">The sequence shown here is derived from an EMBL/GenBank/DDBJ whole genome shotgun (WGS) entry which is preliminary data.</text>
</comment>
<feature type="transmembrane region" description="Helical" evidence="6">
    <location>
        <begin position="64"/>
        <end position="87"/>
    </location>
</feature>
<feature type="transmembrane region" description="Helical" evidence="6">
    <location>
        <begin position="208"/>
        <end position="229"/>
    </location>
</feature>
<dbReference type="InterPro" id="IPR002549">
    <property type="entry name" value="AI-2E-like"/>
</dbReference>
<gene>
    <name evidence="7" type="ORF">ACFR9U_14765</name>
</gene>
<dbReference type="PANTHER" id="PTHR21716:SF4">
    <property type="entry name" value="TRANSMEMBRANE PROTEIN 245"/>
    <property type="match status" value="1"/>
</dbReference>
<feature type="transmembrane region" description="Helical" evidence="6">
    <location>
        <begin position="148"/>
        <end position="173"/>
    </location>
</feature>
<keyword evidence="8" id="KW-1185">Reference proteome</keyword>
<dbReference type="Pfam" id="PF01594">
    <property type="entry name" value="AI-2E_transport"/>
    <property type="match status" value="1"/>
</dbReference>
<evidence type="ECO:0000256" key="2">
    <source>
        <dbReference type="ARBA" id="ARBA00009773"/>
    </source>
</evidence>
<feature type="transmembrane region" description="Helical" evidence="6">
    <location>
        <begin position="320"/>
        <end position="348"/>
    </location>
</feature>
<comment type="similarity">
    <text evidence="2">Belongs to the autoinducer-2 exporter (AI-2E) (TC 2.A.86) family.</text>
</comment>
<name>A0ABD6CEV8_9EURY</name>
<dbReference type="RefSeq" id="WP_247381563.1">
    <property type="nucleotide sequence ID" value="NZ_JALLGV010000011.1"/>
</dbReference>
<keyword evidence="4 6" id="KW-1133">Transmembrane helix</keyword>
<dbReference type="AlphaFoldDB" id="A0ABD6CEV8"/>
<dbReference type="GO" id="GO:0016020">
    <property type="term" value="C:membrane"/>
    <property type="evidence" value="ECO:0007669"/>
    <property type="project" value="UniProtKB-SubCell"/>
</dbReference>
<evidence type="ECO:0000313" key="8">
    <source>
        <dbReference type="Proteomes" id="UP001597119"/>
    </source>
</evidence>
<evidence type="ECO:0000256" key="1">
    <source>
        <dbReference type="ARBA" id="ARBA00004141"/>
    </source>
</evidence>
<feature type="transmembrane region" description="Helical" evidence="6">
    <location>
        <begin position="12"/>
        <end position="44"/>
    </location>
</feature>
<comment type="subcellular location">
    <subcellularLocation>
        <location evidence="1">Membrane</location>
        <topology evidence="1">Multi-pass membrane protein</topology>
    </subcellularLocation>
</comment>
<dbReference type="PANTHER" id="PTHR21716">
    <property type="entry name" value="TRANSMEMBRANE PROTEIN"/>
    <property type="match status" value="1"/>
</dbReference>
<keyword evidence="5 6" id="KW-0472">Membrane</keyword>
<dbReference type="EMBL" id="JBHUDJ010000009">
    <property type="protein sequence ID" value="MFD1588241.1"/>
    <property type="molecule type" value="Genomic_DNA"/>
</dbReference>
<reference evidence="7 8" key="1">
    <citation type="journal article" date="2019" name="Int. J. Syst. Evol. Microbiol.">
        <title>The Global Catalogue of Microorganisms (GCM) 10K type strain sequencing project: providing services to taxonomists for standard genome sequencing and annotation.</title>
        <authorList>
            <consortium name="The Broad Institute Genomics Platform"/>
            <consortium name="The Broad Institute Genome Sequencing Center for Infectious Disease"/>
            <person name="Wu L."/>
            <person name="Ma J."/>
        </authorList>
    </citation>
    <scope>NUCLEOTIDE SEQUENCE [LARGE SCALE GENOMIC DNA]</scope>
    <source>
        <strain evidence="7 8">CGMCC 1.12125</strain>
    </source>
</reference>
<feature type="transmembrane region" description="Helical" evidence="6">
    <location>
        <begin position="241"/>
        <end position="267"/>
    </location>
</feature>
<evidence type="ECO:0000256" key="3">
    <source>
        <dbReference type="ARBA" id="ARBA00022692"/>
    </source>
</evidence>
<evidence type="ECO:0000256" key="6">
    <source>
        <dbReference type="SAM" id="Phobius"/>
    </source>
</evidence>
<accession>A0ABD6CEV8</accession>
<keyword evidence="3 6" id="KW-0812">Transmembrane</keyword>
<organism evidence="7 8">
    <name type="scientific">Halorientalis brevis</name>
    <dbReference type="NCBI Taxonomy" id="1126241"/>
    <lineage>
        <taxon>Archaea</taxon>
        <taxon>Methanobacteriati</taxon>
        <taxon>Methanobacteriota</taxon>
        <taxon>Stenosarchaea group</taxon>
        <taxon>Halobacteria</taxon>
        <taxon>Halobacteriales</taxon>
        <taxon>Haloarculaceae</taxon>
        <taxon>Halorientalis</taxon>
    </lineage>
</organism>
<sequence length="363" mass="40120">MGQFDRLEFGQAVWMLLGIAIGSVIVVGLTTYIGAFLFAVFLYFATRPLYHRLNAALDHPNLAVTLTVLVVVLPMLLVAGYAVIIALQELNQFLATHPLDGIRAYLQPYLGLVRERQFQRLWELLVTNPEQPLPPAARRVIRRVLGRVSTIAGLVFAVLTQLFLVSIFLFYFLRDDYKVRDWFFESVDHDKRVVEFVAKVSNDLETVFFGNLAIIAVSGGIAVLTYYTLNFVAPGGTVVSIPVLLGLLTGIATLIPLVGMKIVYIPYTALLLGTTATTETPLWHPLVFFLVTLVIVDTIPDFFIRSWLAARSGVHMGLVLLGYALGTLAFGWSGLFLGPIVVVLTVHFGHSIFPRLVSNLSAD</sequence>
<protein>
    <submittedName>
        <fullName evidence="7">AI-2E family transporter</fullName>
    </submittedName>
</protein>
<dbReference type="Proteomes" id="UP001597119">
    <property type="component" value="Unassembled WGS sequence"/>
</dbReference>
<proteinExistence type="inferred from homology"/>
<feature type="transmembrane region" description="Helical" evidence="6">
    <location>
        <begin position="287"/>
        <end position="308"/>
    </location>
</feature>
<evidence type="ECO:0000256" key="4">
    <source>
        <dbReference type="ARBA" id="ARBA00022989"/>
    </source>
</evidence>
<evidence type="ECO:0000313" key="7">
    <source>
        <dbReference type="EMBL" id="MFD1588241.1"/>
    </source>
</evidence>